<evidence type="ECO:0000256" key="1">
    <source>
        <dbReference type="ARBA" id="ARBA00007374"/>
    </source>
</evidence>
<name>A0A7J7J9U6_BUGNE</name>
<comment type="caution">
    <text evidence="5">The sequence shown here is derived from an EMBL/GenBank/DDBJ whole genome shotgun (WGS) entry which is preliminary data.</text>
</comment>
<dbReference type="Proteomes" id="UP000593567">
    <property type="component" value="Unassembled WGS sequence"/>
</dbReference>
<dbReference type="OrthoDB" id="338650at2759"/>
<dbReference type="PANTHER" id="PTHR12400:SF97">
    <property type="entry name" value="KINASE"/>
    <property type="match status" value="1"/>
</dbReference>
<dbReference type="AlphaFoldDB" id="A0A7J7J9U6"/>
<comment type="similarity">
    <text evidence="1 4">Belongs to the inositol phosphokinase (IPK) family.</text>
</comment>
<dbReference type="GO" id="GO:0046854">
    <property type="term" value="P:phosphatidylinositol phosphate biosynthetic process"/>
    <property type="evidence" value="ECO:0007669"/>
    <property type="project" value="TreeGrafter"/>
</dbReference>
<evidence type="ECO:0000313" key="6">
    <source>
        <dbReference type="Proteomes" id="UP000593567"/>
    </source>
</evidence>
<dbReference type="GO" id="GO:0005634">
    <property type="term" value="C:nucleus"/>
    <property type="evidence" value="ECO:0007669"/>
    <property type="project" value="TreeGrafter"/>
</dbReference>
<keyword evidence="6" id="KW-1185">Reference proteome</keyword>
<evidence type="ECO:0000256" key="2">
    <source>
        <dbReference type="ARBA" id="ARBA00022679"/>
    </source>
</evidence>
<dbReference type="Pfam" id="PF03770">
    <property type="entry name" value="IPK"/>
    <property type="match status" value="1"/>
</dbReference>
<evidence type="ECO:0000313" key="5">
    <source>
        <dbReference type="EMBL" id="KAF6023000.1"/>
    </source>
</evidence>
<dbReference type="GO" id="GO:0005737">
    <property type="term" value="C:cytoplasm"/>
    <property type="evidence" value="ECO:0007669"/>
    <property type="project" value="TreeGrafter"/>
</dbReference>
<keyword evidence="3 4" id="KW-0418">Kinase</keyword>
<dbReference type="GO" id="GO:0000828">
    <property type="term" value="F:inositol hexakisphosphate kinase activity"/>
    <property type="evidence" value="ECO:0007669"/>
    <property type="project" value="TreeGrafter"/>
</dbReference>
<dbReference type="InterPro" id="IPR005522">
    <property type="entry name" value="IPK"/>
</dbReference>
<dbReference type="Gene3D" id="3.30.470.160">
    <property type="entry name" value="Inositol polyphosphate kinase"/>
    <property type="match status" value="1"/>
</dbReference>
<proteinExistence type="inferred from homology"/>
<reference evidence="5" key="1">
    <citation type="submission" date="2020-06" db="EMBL/GenBank/DDBJ databases">
        <title>Draft genome of Bugula neritina, a colonial animal packing powerful symbionts and potential medicines.</title>
        <authorList>
            <person name="Rayko M."/>
        </authorList>
    </citation>
    <scope>NUCLEOTIDE SEQUENCE [LARGE SCALE GENOMIC DNA]</scope>
    <source>
        <strain evidence="5">Kwan_BN1</strain>
    </source>
</reference>
<dbReference type="EMBL" id="VXIV02002776">
    <property type="protein sequence ID" value="KAF6023000.1"/>
    <property type="molecule type" value="Genomic_DNA"/>
</dbReference>
<keyword evidence="2 4" id="KW-0808">Transferase</keyword>
<dbReference type="EC" id="2.7.-.-" evidence="4"/>
<dbReference type="GO" id="GO:0032958">
    <property type="term" value="P:inositol phosphate biosynthetic process"/>
    <property type="evidence" value="ECO:0007669"/>
    <property type="project" value="InterPro"/>
</dbReference>
<accession>A0A7J7J9U6</accession>
<evidence type="ECO:0000256" key="4">
    <source>
        <dbReference type="RuleBase" id="RU363090"/>
    </source>
</evidence>
<protein>
    <recommendedName>
        <fullName evidence="4">Kinase</fullName>
        <ecNumber evidence="4">2.7.-.-</ecNumber>
    </recommendedName>
</protein>
<gene>
    <name evidence="5" type="ORF">EB796_018695</name>
</gene>
<evidence type="ECO:0000256" key="3">
    <source>
        <dbReference type="ARBA" id="ARBA00022777"/>
    </source>
</evidence>
<organism evidence="5 6">
    <name type="scientific">Bugula neritina</name>
    <name type="common">Brown bryozoan</name>
    <name type="synonym">Sertularia neritina</name>
    <dbReference type="NCBI Taxonomy" id="10212"/>
    <lineage>
        <taxon>Eukaryota</taxon>
        <taxon>Metazoa</taxon>
        <taxon>Spiralia</taxon>
        <taxon>Lophotrochozoa</taxon>
        <taxon>Bryozoa</taxon>
        <taxon>Gymnolaemata</taxon>
        <taxon>Cheilostomatida</taxon>
        <taxon>Flustrina</taxon>
        <taxon>Buguloidea</taxon>
        <taxon>Bugulidae</taxon>
        <taxon>Bugula</taxon>
    </lineage>
</organism>
<dbReference type="PANTHER" id="PTHR12400">
    <property type="entry name" value="INOSITOL POLYPHOSPHATE KINASE"/>
    <property type="match status" value="1"/>
</dbReference>
<dbReference type="InterPro" id="IPR038286">
    <property type="entry name" value="IPK_sf"/>
</dbReference>
<dbReference type="SUPFAM" id="SSF56104">
    <property type="entry name" value="SAICAR synthase-like"/>
    <property type="match status" value="1"/>
</dbReference>
<sequence length="178" mass="20082">MYAKMVKVDANEPTAEEHAARAITKPRYMQFREKSSSTATLGFRIEGLKNSEGGCCGVDFKTCKDYTSVEKAFQHFTQVDSHTIAQYLHRLKDLRETLQASAFFGKHEVIGSSLLFVHDDTKASVWMIDFGKTRHLEGGHVISHDKAWERGNHEDGYLIGLTSIINIFENLLVTANEN</sequence>